<evidence type="ECO:0000256" key="6">
    <source>
        <dbReference type="SAM" id="MobiDB-lite"/>
    </source>
</evidence>
<dbReference type="InterPro" id="IPR050584">
    <property type="entry name" value="Cholesterol_7-desaturase"/>
</dbReference>
<evidence type="ECO:0000256" key="4">
    <source>
        <dbReference type="ARBA" id="ARBA00023004"/>
    </source>
</evidence>
<protein>
    <submittedName>
        <fullName evidence="8">Aromatic ring-hydroxylating dioxygenase subunit alpha</fullName>
    </submittedName>
</protein>
<keyword evidence="4" id="KW-0408">Iron</keyword>
<dbReference type="InterPro" id="IPR017941">
    <property type="entry name" value="Rieske_2Fe-2S"/>
</dbReference>
<evidence type="ECO:0000256" key="2">
    <source>
        <dbReference type="ARBA" id="ARBA00022723"/>
    </source>
</evidence>
<dbReference type="PROSITE" id="PS51296">
    <property type="entry name" value="RIESKE"/>
    <property type="match status" value="1"/>
</dbReference>
<comment type="caution">
    <text evidence="8">The sequence shown here is derived from an EMBL/GenBank/DDBJ whole genome shotgun (WGS) entry which is preliminary data.</text>
</comment>
<dbReference type="GO" id="GO:0046872">
    <property type="term" value="F:metal ion binding"/>
    <property type="evidence" value="ECO:0007669"/>
    <property type="project" value="UniProtKB-KW"/>
</dbReference>
<dbReference type="SUPFAM" id="SSF55961">
    <property type="entry name" value="Bet v1-like"/>
    <property type="match status" value="1"/>
</dbReference>
<dbReference type="EMBL" id="VCDI01000003">
    <property type="protein sequence ID" value="TLU72381.1"/>
    <property type="molecule type" value="Genomic_DNA"/>
</dbReference>
<keyword evidence="2" id="KW-0479">Metal-binding</keyword>
<sequence length="411" mass="45323">MDHAFPTTDALPDGDVQTDPQAGPTSPGSAGPGSAQPAGRTAPAARGVEESGRDLRRVRCHPDHWYPVAWSRELKPGGVLAVRYAGEPIVLVRPKEGPVYALEDRCAHRQVPLSKGTVEGQSVRCCYHGWAYGRSGACVDVPYIGKDKLPNGVRSYPCQEVGGLIMVFPGKASLAAGTPVPAFGSSADPAYKTRRFGRVVGCHYSFMHENLMDMNHQFMHAKQMGQMRPRFLGQDRGEDWIEARYSFARTGGKQPLGEALIFGERRGTETKHADRDVMTIRTEYPYQTLRIRTKDEAPVMDLWIAYTPQDEEQRSNRTFGLLSVRKPKIPGILQAAWPLLVMFTERIFQEDRDIVEMEQAAHDAQGCDRNQEVFPVIRNLRGLLAARGIVADDIASDATPCPVARQVAGAA</sequence>
<feature type="compositionally biased region" description="Low complexity" evidence="6">
    <location>
        <begin position="20"/>
        <end position="39"/>
    </location>
</feature>
<dbReference type="Pfam" id="PF19112">
    <property type="entry name" value="VanA_C"/>
    <property type="match status" value="1"/>
</dbReference>
<dbReference type="InterPro" id="IPR036922">
    <property type="entry name" value="Rieske_2Fe-2S_sf"/>
</dbReference>
<keyword evidence="3" id="KW-0560">Oxidoreductase</keyword>
<name>A0A5R9J9V3_9PROT</name>
<dbReference type="GO" id="GO:0051537">
    <property type="term" value="F:2 iron, 2 sulfur cluster binding"/>
    <property type="evidence" value="ECO:0007669"/>
    <property type="project" value="UniProtKB-KW"/>
</dbReference>
<dbReference type="Gene3D" id="3.90.380.10">
    <property type="entry name" value="Naphthalene 1,2-dioxygenase Alpha Subunit, Chain A, domain 1"/>
    <property type="match status" value="1"/>
</dbReference>
<evidence type="ECO:0000256" key="5">
    <source>
        <dbReference type="ARBA" id="ARBA00023014"/>
    </source>
</evidence>
<gene>
    <name evidence="8" type="ORF">FE263_09895</name>
</gene>
<dbReference type="AlphaFoldDB" id="A0A5R9J9V3"/>
<evidence type="ECO:0000313" key="9">
    <source>
        <dbReference type="Proteomes" id="UP000305654"/>
    </source>
</evidence>
<reference evidence="8 9" key="1">
    <citation type="submission" date="2019-05" db="EMBL/GenBank/DDBJ databases">
        <authorList>
            <person name="Pankratov T."/>
            <person name="Grouzdev D."/>
        </authorList>
    </citation>
    <scope>NUCLEOTIDE SEQUENCE [LARGE SCALE GENOMIC DNA]</scope>
    <source>
        <strain evidence="8 9">KEBCLARHB70R</strain>
    </source>
</reference>
<dbReference type="Gene3D" id="2.102.10.10">
    <property type="entry name" value="Rieske [2Fe-2S] iron-sulphur domain"/>
    <property type="match status" value="1"/>
</dbReference>
<feature type="domain" description="Rieske" evidence="7">
    <location>
        <begin position="65"/>
        <end position="167"/>
    </location>
</feature>
<evidence type="ECO:0000256" key="3">
    <source>
        <dbReference type="ARBA" id="ARBA00023002"/>
    </source>
</evidence>
<accession>A0A5R9J9V3</accession>
<keyword evidence="8" id="KW-0223">Dioxygenase</keyword>
<dbReference type="CDD" id="cd03469">
    <property type="entry name" value="Rieske_RO_Alpha_N"/>
    <property type="match status" value="1"/>
</dbReference>
<dbReference type="GO" id="GO:0051213">
    <property type="term" value="F:dioxygenase activity"/>
    <property type="evidence" value="ECO:0007669"/>
    <property type="project" value="UniProtKB-KW"/>
</dbReference>
<feature type="region of interest" description="Disordered" evidence="6">
    <location>
        <begin position="1"/>
        <end position="54"/>
    </location>
</feature>
<dbReference type="Pfam" id="PF00355">
    <property type="entry name" value="Rieske"/>
    <property type="match status" value="1"/>
</dbReference>
<dbReference type="RefSeq" id="WP_138325843.1">
    <property type="nucleotide sequence ID" value="NZ_VCDI01000003.1"/>
</dbReference>
<dbReference type="SUPFAM" id="SSF50022">
    <property type="entry name" value="ISP domain"/>
    <property type="match status" value="1"/>
</dbReference>
<dbReference type="OrthoDB" id="9800776at2"/>
<keyword evidence="1" id="KW-0001">2Fe-2S</keyword>
<organism evidence="8 9">
    <name type="scientific">Lichenicoccus roseus</name>
    <dbReference type="NCBI Taxonomy" id="2683649"/>
    <lineage>
        <taxon>Bacteria</taxon>
        <taxon>Pseudomonadati</taxon>
        <taxon>Pseudomonadota</taxon>
        <taxon>Alphaproteobacteria</taxon>
        <taxon>Acetobacterales</taxon>
        <taxon>Acetobacteraceae</taxon>
        <taxon>Lichenicoccus</taxon>
    </lineage>
</organism>
<evidence type="ECO:0000313" key="8">
    <source>
        <dbReference type="EMBL" id="TLU72381.1"/>
    </source>
</evidence>
<evidence type="ECO:0000256" key="1">
    <source>
        <dbReference type="ARBA" id="ARBA00022714"/>
    </source>
</evidence>
<keyword evidence="9" id="KW-1185">Reference proteome</keyword>
<dbReference type="PANTHER" id="PTHR21266">
    <property type="entry name" value="IRON-SULFUR DOMAIN CONTAINING PROTEIN"/>
    <property type="match status" value="1"/>
</dbReference>
<proteinExistence type="predicted"/>
<dbReference type="PANTHER" id="PTHR21266:SF60">
    <property type="entry name" value="3-KETOSTEROID-9-ALPHA-MONOOXYGENASE, OXYGENASE COMPONENT"/>
    <property type="match status" value="1"/>
</dbReference>
<dbReference type="Proteomes" id="UP000305654">
    <property type="component" value="Unassembled WGS sequence"/>
</dbReference>
<keyword evidence="5" id="KW-0411">Iron-sulfur</keyword>
<dbReference type="InterPro" id="IPR044043">
    <property type="entry name" value="VanA_C_cat"/>
</dbReference>
<evidence type="ECO:0000259" key="7">
    <source>
        <dbReference type="PROSITE" id="PS51296"/>
    </source>
</evidence>